<keyword evidence="11" id="KW-0325">Glycoprotein</keyword>
<feature type="domain" description="Protein kinase" evidence="15">
    <location>
        <begin position="519"/>
        <end position="629"/>
    </location>
</feature>
<evidence type="ECO:0000256" key="3">
    <source>
        <dbReference type="ARBA" id="ARBA00022553"/>
    </source>
</evidence>
<dbReference type="EC" id="2.7.11.1" evidence="1"/>
<comment type="catalytic activity">
    <reaction evidence="13">
        <text>L-seryl-[protein] + ATP = O-phospho-L-seryl-[protein] + ADP + H(+)</text>
        <dbReference type="Rhea" id="RHEA:17989"/>
        <dbReference type="Rhea" id="RHEA-COMP:9863"/>
        <dbReference type="Rhea" id="RHEA-COMP:11604"/>
        <dbReference type="ChEBI" id="CHEBI:15378"/>
        <dbReference type="ChEBI" id="CHEBI:29999"/>
        <dbReference type="ChEBI" id="CHEBI:30616"/>
        <dbReference type="ChEBI" id="CHEBI:83421"/>
        <dbReference type="ChEBI" id="CHEBI:456216"/>
        <dbReference type="EC" id="2.7.11.1"/>
    </reaction>
</comment>
<comment type="catalytic activity">
    <reaction evidence="12">
        <text>L-threonyl-[protein] + ATP = O-phospho-L-threonyl-[protein] + ADP + H(+)</text>
        <dbReference type="Rhea" id="RHEA:46608"/>
        <dbReference type="Rhea" id="RHEA-COMP:11060"/>
        <dbReference type="Rhea" id="RHEA-COMP:11605"/>
        <dbReference type="ChEBI" id="CHEBI:15378"/>
        <dbReference type="ChEBI" id="CHEBI:30013"/>
        <dbReference type="ChEBI" id="CHEBI:30616"/>
        <dbReference type="ChEBI" id="CHEBI:61977"/>
        <dbReference type="ChEBI" id="CHEBI:456216"/>
        <dbReference type="EC" id="2.7.11.1"/>
    </reaction>
</comment>
<gene>
    <name evidence="18" type="ORF">CICLE_v10007451mg</name>
</gene>
<evidence type="ECO:0000256" key="4">
    <source>
        <dbReference type="ARBA" id="ARBA00022679"/>
    </source>
</evidence>
<protein>
    <recommendedName>
        <fullName evidence="1">non-specific serine/threonine protein kinase</fullName>
        <ecNumber evidence="1">2.7.11.1</ecNumber>
    </recommendedName>
</protein>
<dbReference type="SUPFAM" id="SSF56112">
    <property type="entry name" value="Protein kinase-like (PK-like)"/>
    <property type="match status" value="1"/>
</dbReference>
<evidence type="ECO:0000256" key="8">
    <source>
        <dbReference type="ARBA" id="ARBA00022840"/>
    </source>
</evidence>
<keyword evidence="10" id="KW-0675">Receptor</keyword>
<evidence type="ECO:0000256" key="9">
    <source>
        <dbReference type="ARBA" id="ARBA00023157"/>
    </source>
</evidence>
<keyword evidence="4" id="KW-0808">Transferase</keyword>
<dbReference type="SMART" id="SM00108">
    <property type="entry name" value="B_lectin"/>
    <property type="match status" value="1"/>
</dbReference>
<dbReference type="InterPro" id="IPR000719">
    <property type="entry name" value="Prot_kinase_dom"/>
</dbReference>
<dbReference type="Pfam" id="PF00954">
    <property type="entry name" value="S_locus_glycop"/>
    <property type="match status" value="1"/>
</dbReference>
<dbReference type="EMBL" id="KI535697">
    <property type="protein sequence ID" value="ESR65313.1"/>
    <property type="molecule type" value="Genomic_DNA"/>
</dbReference>
<dbReference type="FunFam" id="2.90.10.10:FF:000004">
    <property type="entry name" value="G-type lectin S-receptor-like serine/threonine-protein kinase"/>
    <property type="match status" value="1"/>
</dbReference>
<dbReference type="Gramene" id="ESR65313">
    <property type="protein sequence ID" value="ESR65313"/>
    <property type="gene ID" value="CICLE_v10007451mg"/>
</dbReference>
<evidence type="ECO:0000256" key="12">
    <source>
        <dbReference type="ARBA" id="ARBA00047899"/>
    </source>
</evidence>
<evidence type="ECO:0000256" key="5">
    <source>
        <dbReference type="ARBA" id="ARBA00022729"/>
    </source>
</evidence>
<evidence type="ECO:0000259" key="17">
    <source>
        <dbReference type="PROSITE" id="PS50948"/>
    </source>
</evidence>
<dbReference type="Pfam" id="PF08276">
    <property type="entry name" value="PAN_2"/>
    <property type="match status" value="1"/>
</dbReference>
<dbReference type="InterPro" id="IPR001480">
    <property type="entry name" value="Bulb-type_lectin_dom"/>
</dbReference>
<evidence type="ECO:0000313" key="18">
    <source>
        <dbReference type="EMBL" id="ESR65313.1"/>
    </source>
</evidence>
<dbReference type="Gene3D" id="3.50.4.10">
    <property type="entry name" value="Hepatocyte Growth Factor"/>
    <property type="match status" value="1"/>
</dbReference>
<dbReference type="InterPro" id="IPR000858">
    <property type="entry name" value="S_locus_glycoprot_dom"/>
</dbReference>
<keyword evidence="9" id="KW-1015">Disulfide bond</keyword>
<accession>V4TXJ7</accession>
<dbReference type="Pfam" id="PF07714">
    <property type="entry name" value="PK_Tyr_Ser-Thr"/>
    <property type="match status" value="1"/>
</dbReference>
<evidence type="ECO:0000256" key="6">
    <source>
        <dbReference type="ARBA" id="ARBA00022741"/>
    </source>
</evidence>
<keyword evidence="3" id="KW-0597">Phosphoprotein</keyword>
<dbReference type="PANTHER" id="PTHR32444:SF183">
    <property type="entry name" value="APPLE DOMAIN-CONTAINING PROTEIN"/>
    <property type="match status" value="1"/>
</dbReference>
<proteinExistence type="predicted"/>
<dbReference type="SMART" id="SM00473">
    <property type="entry name" value="PAN_AP"/>
    <property type="match status" value="1"/>
</dbReference>
<feature type="transmembrane region" description="Helical" evidence="14">
    <location>
        <begin position="466"/>
        <end position="487"/>
    </location>
</feature>
<name>V4TXJ7_CITCL</name>
<dbReference type="FunFam" id="3.30.200.20:FF:000195">
    <property type="entry name" value="G-type lectin S-receptor-like serine/threonine-protein kinase"/>
    <property type="match status" value="1"/>
</dbReference>
<keyword evidence="14" id="KW-0472">Membrane</keyword>
<keyword evidence="19" id="KW-1185">Reference proteome</keyword>
<keyword evidence="14" id="KW-0812">Transmembrane</keyword>
<dbReference type="PROSITE" id="PS50948">
    <property type="entry name" value="PAN"/>
    <property type="match status" value="1"/>
</dbReference>
<evidence type="ECO:0000256" key="14">
    <source>
        <dbReference type="SAM" id="Phobius"/>
    </source>
</evidence>
<dbReference type="PROSITE" id="PS50927">
    <property type="entry name" value="BULB_LECTIN"/>
    <property type="match status" value="1"/>
</dbReference>
<evidence type="ECO:0000259" key="15">
    <source>
        <dbReference type="PROSITE" id="PS50011"/>
    </source>
</evidence>
<evidence type="ECO:0000259" key="16">
    <source>
        <dbReference type="PROSITE" id="PS50927"/>
    </source>
</evidence>
<evidence type="ECO:0000313" key="19">
    <source>
        <dbReference type="Proteomes" id="UP000030687"/>
    </source>
</evidence>
<keyword evidence="2" id="KW-0723">Serine/threonine-protein kinase</keyword>
<dbReference type="Pfam" id="PF01453">
    <property type="entry name" value="B_lectin"/>
    <property type="match status" value="1"/>
</dbReference>
<evidence type="ECO:0000256" key="7">
    <source>
        <dbReference type="ARBA" id="ARBA00022777"/>
    </source>
</evidence>
<dbReference type="AlphaFoldDB" id="V4TXJ7"/>
<dbReference type="Gene3D" id="3.30.200.20">
    <property type="entry name" value="Phosphorylase Kinase, domain 1"/>
    <property type="match status" value="1"/>
</dbReference>
<evidence type="ECO:0000256" key="13">
    <source>
        <dbReference type="ARBA" id="ARBA00048679"/>
    </source>
</evidence>
<keyword evidence="7" id="KW-0418">Kinase</keyword>
<keyword evidence="5" id="KW-0732">Signal</keyword>
<dbReference type="InterPro" id="IPR003609">
    <property type="entry name" value="Pan_app"/>
</dbReference>
<sequence>MPFILTLATNCMKQAISISMSKMEGFNLLIIYSFLFYIISAARTLDTISLGQSIKDGETLVSAKASFELGFFSPGNSNIRYLGIWYKKIAEGTVTWVANRDAPLSDRSGVLRINGERNGILVLLNSTNDTVWSSNSSISAQKPVAALMESGNLVVKDGKDNNPDNILWQSFDYPCDTLLPGMKLGINLGTGLNRFLSSWKSTDDPARGDFTYGLDPRGIPQLVLRKNSIITFRAGLWNGLHWTGVPQLQPNPVYTFEYVSNEKEAFYTYNLSNSSVPSRMVINPAGTVQRYTWMERTKTWTLFSRFSGVTLDQCDSYALCGAYASCNINSNSPECECLQGFVPNSQREWDMQYKSGGCVRRTPLDCKHGDGFLEHKAVKLPDTRFSWVDKNITLWECKELCSKNCSCTAYANADVRGRGSGCLLWFHDLIDIKELPESGQDLFIRMAASELDNVERRRQSKNKKQVMIIITSISLATAVIFIGGLMYRRKKHSNQGNEKEEMELPIFDLKIIANATDNFSEKNKLGEGGFGPVYKGMLIEGQEIAVKRLSKGSGQGMEEFKNEVLLIAKLQHRNLVKLLGCCTQRDERMLIYEYLPNKSLDYFIFGLIFHKFESFLSYSNYFHILFFRT</sequence>
<keyword evidence="14" id="KW-1133">Transmembrane helix</keyword>
<dbReference type="FunFam" id="3.50.4.10:FF:000002">
    <property type="entry name" value="G-type lectin S-receptor-like serine/threonine-protein kinase"/>
    <property type="match status" value="1"/>
</dbReference>
<keyword evidence="8" id="KW-0067">ATP-binding</keyword>
<dbReference type="PANTHER" id="PTHR32444">
    <property type="entry name" value="BULB-TYPE LECTIN DOMAIN-CONTAINING PROTEIN"/>
    <property type="match status" value="1"/>
</dbReference>
<evidence type="ECO:0000256" key="2">
    <source>
        <dbReference type="ARBA" id="ARBA00022527"/>
    </source>
</evidence>
<dbReference type="Proteomes" id="UP000030687">
    <property type="component" value="Unassembled WGS sequence"/>
</dbReference>
<dbReference type="GO" id="GO:0048544">
    <property type="term" value="P:recognition of pollen"/>
    <property type="evidence" value="ECO:0007669"/>
    <property type="project" value="InterPro"/>
</dbReference>
<dbReference type="SUPFAM" id="SSF51110">
    <property type="entry name" value="alpha-D-mannose-specific plant lectins"/>
    <property type="match status" value="1"/>
</dbReference>
<evidence type="ECO:0000256" key="11">
    <source>
        <dbReference type="ARBA" id="ARBA00023180"/>
    </source>
</evidence>
<dbReference type="CDD" id="cd00028">
    <property type="entry name" value="B_lectin"/>
    <property type="match status" value="1"/>
</dbReference>
<keyword evidence="6" id="KW-0547">Nucleotide-binding</keyword>
<feature type="domain" description="Bulb-type lectin" evidence="16">
    <location>
        <begin position="45"/>
        <end position="168"/>
    </location>
</feature>
<dbReference type="InterPro" id="IPR036426">
    <property type="entry name" value="Bulb-type_lectin_dom_sf"/>
</dbReference>
<dbReference type="GO" id="GO:0005524">
    <property type="term" value="F:ATP binding"/>
    <property type="evidence" value="ECO:0007669"/>
    <property type="project" value="UniProtKB-KW"/>
</dbReference>
<dbReference type="PROSITE" id="PS50011">
    <property type="entry name" value="PROTEIN_KINASE_DOM"/>
    <property type="match status" value="1"/>
</dbReference>
<reference evidence="18 19" key="1">
    <citation type="submission" date="2013-10" db="EMBL/GenBank/DDBJ databases">
        <authorList>
            <consortium name="International Citrus Genome Consortium"/>
            <person name="Jenkins J."/>
            <person name="Schmutz J."/>
            <person name="Prochnik S."/>
            <person name="Rokhsar D."/>
            <person name="Gmitter F."/>
            <person name="Ollitrault P."/>
            <person name="Machado M."/>
            <person name="Talon M."/>
            <person name="Wincker P."/>
            <person name="Jaillon O."/>
            <person name="Morgante M."/>
        </authorList>
    </citation>
    <scope>NUCLEOTIDE SEQUENCE</scope>
    <source>
        <strain evidence="19">cv. Clemenules</strain>
    </source>
</reference>
<evidence type="ECO:0000256" key="1">
    <source>
        <dbReference type="ARBA" id="ARBA00012513"/>
    </source>
</evidence>
<organism evidence="18 19">
    <name type="scientific">Citrus clementina</name>
    <name type="common">Clementine</name>
    <name type="synonym">Citrus deliciosa x Citrus sinensis</name>
    <dbReference type="NCBI Taxonomy" id="85681"/>
    <lineage>
        <taxon>Eukaryota</taxon>
        <taxon>Viridiplantae</taxon>
        <taxon>Streptophyta</taxon>
        <taxon>Embryophyta</taxon>
        <taxon>Tracheophyta</taxon>
        <taxon>Spermatophyta</taxon>
        <taxon>Magnoliopsida</taxon>
        <taxon>eudicotyledons</taxon>
        <taxon>Gunneridae</taxon>
        <taxon>Pentapetalae</taxon>
        <taxon>rosids</taxon>
        <taxon>malvids</taxon>
        <taxon>Sapindales</taxon>
        <taxon>Rutaceae</taxon>
        <taxon>Aurantioideae</taxon>
        <taxon>Citrus</taxon>
    </lineage>
</organism>
<dbReference type="Gene3D" id="2.90.10.10">
    <property type="entry name" value="Bulb-type lectin domain"/>
    <property type="match status" value="1"/>
</dbReference>
<dbReference type="InterPro" id="IPR011009">
    <property type="entry name" value="Kinase-like_dom_sf"/>
</dbReference>
<feature type="domain" description="Apple" evidence="17">
    <location>
        <begin position="366"/>
        <end position="447"/>
    </location>
</feature>
<dbReference type="GO" id="GO:0004674">
    <property type="term" value="F:protein serine/threonine kinase activity"/>
    <property type="evidence" value="ECO:0007669"/>
    <property type="project" value="UniProtKB-KW"/>
</dbReference>
<evidence type="ECO:0000256" key="10">
    <source>
        <dbReference type="ARBA" id="ARBA00023170"/>
    </source>
</evidence>
<dbReference type="InterPro" id="IPR001245">
    <property type="entry name" value="Ser-Thr/Tyr_kinase_cat_dom"/>
</dbReference>
<dbReference type="CDD" id="cd01098">
    <property type="entry name" value="PAN_AP_plant"/>
    <property type="match status" value="1"/>
</dbReference>